<reference evidence="2 3" key="1">
    <citation type="submission" date="2014-11" db="EMBL/GenBank/DDBJ databases">
        <authorList>
            <person name="Zhu J."/>
            <person name="Qi W."/>
            <person name="Song R."/>
        </authorList>
    </citation>
    <scope>NUCLEOTIDE SEQUENCE [LARGE SCALE GENOMIC DNA]</scope>
</reference>
<gene>
    <name evidence="2" type="ORF">Vbra_20335</name>
</gene>
<feature type="region of interest" description="Disordered" evidence="1">
    <location>
        <begin position="796"/>
        <end position="823"/>
    </location>
</feature>
<dbReference type="PANTHER" id="PTHR48125">
    <property type="entry name" value="LP07818P1"/>
    <property type="match status" value="1"/>
</dbReference>
<feature type="compositionally biased region" description="Polar residues" evidence="1">
    <location>
        <begin position="150"/>
        <end position="159"/>
    </location>
</feature>
<dbReference type="EMBL" id="CDMY01000201">
    <property type="protein sequence ID" value="CEL93990.1"/>
    <property type="molecule type" value="Genomic_DNA"/>
</dbReference>
<dbReference type="VEuPathDB" id="CryptoDB:Vbra_20335"/>
<feature type="compositionally biased region" description="Low complexity" evidence="1">
    <location>
        <begin position="1390"/>
        <end position="1405"/>
    </location>
</feature>
<feature type="region of interest" description="Disordered" evidence="1">
    <location>
        <begin position="266"/>
        <end position="299"/>
    </location>
</feature>
<feature type="region of interest" description="Disordered" evidence="1">
    <location>
        <begin position="948"/>
        <end position="988"/>
    </location>
</feature>
<feature type="compositionally biased region" description="Basic residues" evidence="1">
    <location>
        <begin position="1914"/>
        <end position="1926"/>
    </location>
</feature>
<feature type="compositionally biased region" description="Basic and acidic residues" evidence="1">
    <location>
        <begin position="796"/>
        <end position="817"/>
    </location>
</feature>
<feature type="region of interest" description="Disordered" evidence="1">
    <location>
        <begin position="1903"/>
        <end position="2005"/>
    </location>
</feature>
<feature type="region of interest" description="Disordered" evidence="1">
    <location>
        <begin position="393"/>
        <end position="416"/>
    </location>
</feature>
<organism evidence="2 3">
    <name type="scientific">Vitrella brassicaformis (strain CCMP3155)</name>
    <dbReference type="NCBI Taxonomy" id="1169540"/>
    <lineage>
        <taxon>Eukaryota</taxon>
        <taxon>Sar</taxon>
        <taxon>Alveolata</taxon>
        <taxon>Colpodellida</taxon>
        <taxon>Vitrellaceae</taxon>
        <taxon>Vitrella</taxon>
    </lineage>
</organism>
<protein>
    <submittedName>
        <fullName evidence="2">Uncharacterized protein</fullName>
    </submittedName>
</protein>
<keyword evidence="3" id="KW-1185">Reference proteome</keyword>
<evidence type="ECO:0000313" key="2">
    <source>
        <dbReference type="EMBL" id="CEL93990.1"/>
    </source>
</evidence>
<feature type="compositionally biased region" description="Low complexity" evidence="1">
    <location>
        <begin position="134"/>
        <end position="143"/>
    </location>
</feature>
<evidence type="ECO:0000313" key="3">
    <source>
        <dbReference type="Proteomes" id="UP000041254"/>
    </source>
</evidence>
<feature type="compositionally biased region" description="Basic and acidic residues" evidence="1">
    <location>
        <begin position="1065"/>
        <end position="1090"/>
    </location>
</feature>
<feature type="compositionally biased region" description="Pro residues" evidence="1">
    <location>
        <begin position="959"/>
        <end position="973"/>
    </location>
</feature>
<dbReference type="InParanoid" id="A0A0G4EEZ8"/>
<feature type="compositionally biased region" description="Pro residues" evidence="1">
    <location>
        <begin position="113"/>
        <end position="133"/>
    </location>
</feature>
<proteinExistence type="predicted"/>
<feature type="region of interest" description="Disordered" evidence="1">
    <location>
        <begin position="1587"/>
        <end position="1610"/>
    </location>
</feature>
<feature type="region of interest" description="Disordered" evidence="1">
    <location>
        <begin position="1062"/>
        <end position="1090"/>
    </location>
</feature>
<feature type="compositionally biased region" description="Low complexity" evidence="1">
    <location>
        <begin position="285"/>
        <end position="298"/>
    </location>
</feature>
<evidence type="ECO:0000256" key="1">
    <source>
        <dbReference type="SAM" id="MobiDB-lite"/>
    </source>
</evidence>
<sequence length="2237" mass="245486">MADEEEYSKAALNALTERWFGPEQASRAFVDGGKGFDMAKTAIYERAKGMDLHETEDGPIVCLKAAIEEQDESAVYELLHIFDVTIKRQQKAQQPNKRHPQPHQQPSAADTQPPQPPPDTTSPPPSPPSPPPQQVHQQQSSSPNAAHASPQPSERSATAESDESLDQAFMQQAIKDAEGLLDGFRKLLPARKELGVEMLGSSKAVRLRFRTRHKRKSDGELVFGKPVSVTRELGVSEALKRVVEERNRLISPPIVGYEEVLGIPVTEPGRSLPRSATNRPGDIPHGTGSHSSAGSSTSDRLAQCLMREIHQKYQQGSRTTMTLQYKDGHFVVEHHKQPVETFSVAKHGVVAALRKALIARNRRAAHLGAHLWTSYGHLIDGREDEWEGDSVETIDGLDHLNGPHPSRPSLKGKEGTPDELTLLARKFLAMLQEQIRSDGTELGIVLDEERRELRARVSGAEEGKPHSIASFDGFVDALSQVVLDRNTQAEAQGVPLLKGHEVVVQKALANRLGHREKGAARRRKNRDPGRDAEIAKFQRIAAAVLPALKRHLVAGLPFEKRLCADRPMLSITFNLAQHRFGVGGESLGGKFEYFDVAALGCDQALKQAIVRRNQRAQARGQPPLSSYDQVLMDFGVDPTPPADDDRNSPASPAPAPTTEKGHSGRSNTPEPAPLSQEQRDELEAIVRDYLRKLMDHHQQLHKGKKRKEVPNFAIRYEAATTKFRAVMGANYERIAKAGQRLRPSETKSAVECVKEGLREALQLRNEVAQESQRLGAHPLELDSYLRVVDLPYEEVKGSAQRDESDKEEAGESEREAAGRPVLEEGAGVDLHPDLWTKAARVPHRIHDKGIKWGGRLRSWKGYVDEAEWDELFGEDVSSVPIDEATGEPLQPCKAFSATKHGFLAARELALDYVAMLRPIMEQRRHLKQQQSPPALPHQLDVTKYRRKELPQPQQQPQLQPQPKPKPKPQPKPPVSAADGDGGGDAGRSEASIAGCILSKLQQKLPPPTPLGIVFDDKKHRFVVTVGHEGPAHFPVDEAGGLLAALYQAVSCRNQRGKAMGIPEVTRPESRDGTPQPIEKRPEPEPPRRVSEAYQRKLYLNILVRAYLQKLRDLYEAQRKGGEGGGQQEDEPLTVWWHNELSRLRWKVGQRVRQSEPVEALAQDGGGIDAVRSALRVAIDDRNSLISQAAPGSSCIFTDFEATFADDDGVIESAGLPSPEFDPHFDYVALYTRLYPEEVRQRREEKKSINKVAPALLKRLADICDPLGIIYDPLTATFHVQFEGSPALASFSVHTCGAAGALQRAIAHRNSVMSDMLPPLVGYEEIIKEFDLSLGSKRARSVAGRGGEGEEGDDSSGGVQERAAKKRAISGSGTPEHHSNTPDPSPRGQTPRLSMLPPPSQQQQPLAKPPSPPLAKRAPAASQLEGVIARSTFPPQGDHLDPVTHLCPELHSDRHRAYLQILAETYFDKLVERCLSHVPPESRNLAIEYRSRFGRFVVKTSANTRGAPPDLTSGSVLVYTGGEPEVGQPSFFKQLKWAIERRNELAPTQGWPTVVGAESVLNEWEESYGYDSTVCYRTIFNRERDRKKLEAAQQTGSQQTGSPLRHARITPGPKTTFKAECAEAAEGLIAALHQAYLEQLGGQVDEASAPLGITWNVTKCVPQVSLRKVRVRLPPTLSRLASVRGSSLPIDVATMMLHVAVQYRNRAAEKAGIPAVDYAGVLGYGDPADNDLTPECMPLCPPEHNAPLSDSQCSDKTMPVKRNTPPLPGADDAAEWEQRKAYAALVAAAYIAALREHYGRPGMLAMSWDRQSACPTTMLSTAWPEHVKPVMLAGLKVKPEEYHDPAAIKRSLIEAVAIRNDMGAPKCMPPVEGHEELLDDRRINVYGEYDPACDYVAMSRDSRLLSSSAGPTKAARARQMRPGRGKRLRDPSDPAVPDSMVQRESPMPPPPATPPRIQMGRKATPDRDNRKRKAVAPPASLVSSRLLPEPSSQRKQPRLTPRADAPLPYQRKRYAAAIANAYIEGLNSLYGAQLVAMGRAGPPLSLSWDTDRAAPFLLDPTNGIQLLTESMSIPLGEGAIGGCLGAVQGSLKAAIARRNLFTGDKAPHVTGYAEFLDQPPPLPPQPHRRQIAVTANEVLPQLKRLLPQFSALLLLSEPPPTAEAKPPALGIRFSSSRCAFGVTLGGNGPEGVLFYVRGSWGRGEGLREAIACRNEIARLTGVPLLEGYNDIIAKYDQE</sequence>
<dbReference type="PANTHER" id="PTHR48125:SF12">
    <property type="entry name" value="AT HOOK TRANSCRIPTION FACTOR FAMILY-RELATED"/>
    <property type="match status" value="1"/>
</dbReference>
<feature type="region of interest" description="Disordered" evidence="1">
    <location>
        <begin position="1336"/>
        <end position="1420"/>
    </location>
</feature>
<feature type="region of interest" description="Disordered" evidence="1">
    <location>
        <begin position="615"/>
        <end position="679"/>
    </location>
</feature>
<feature type="compositionally biased region" description="Polar residues" evidence="1">
    <location>
        <begin position="1591"/>
        <end position="1601"/>
    </location>
</feature>
<dbReference type="Proteomes" id="UP000041254">
    <property type="component" value="Unassembled WGS sequence"/>
</dbReference>
<accession>A0A0G4EEZ8</accession>
<feature type="region of interest" description="Disordered" evidence="1">
    <location>
        <begin position="89"/>
        <end position="163"/>
    </location>
</feature>
<name>A0A0G4EEZ8_VITBC</name>